<name>A0A1I7XEV4_HETBA</name>
<dbReference type="Proteomes" id="UP000095283">
    <property type="component" value="Unplaced"/>
</dbReference>
<protein>
    <submittedName>
        <fullName evidence="3">F-box domain-containing protein</fullName>
    </submittedName>
</protein>
<evidence type="ECO:0000259" key="1">
    <source>
        <dbReference type="PROSITE" id="PS50181"/>
    </source>
</evidence>
<organism evidence="2 3">
    <name type="scientific">Heterorhabditis bacteriophora</name>
    <name type="common">Entomopathogenic nematode worm</name>
    <dbReference type="NCBI Taxonomy" id="37862"/>
    <lineage>
        <taxon>Eukaryota</taxon>
        <taxon>Metazoa</taxon>
        <taxon>Ecdysozoa</taxon>
        <taxon>Nematoda</taxon>
        <taxon>Chromadorea</taxon>
        <taxon>Rhabditida</taxon>
        <taxon>Rhabditina</taxon>
        <taxon>Rhabditomorpha</taxon>
        <taxon>Strongyloidea</taxon>
        <taxon>Heterorhabditidae</taxon>
        <taxon>Heterorhabditis</taxon>
    </lineage>
</organism>
<proteinExistence type="predicted"/>
<reference evidence="3" key="1">
    <citation type="submission" date="2016-11" db="UniProtKB">
        <authorList>
            <consortium name="WormBaseParasite"/>
        </authorList>
    </citation>
    <scope>IDENTIFICATION</scope>
</reference>
<feature type="domain" description="F-box" evidence="1">
    <location>
        <begin position="4"/>
        <end position="55"/>
    </location>
</feature>
<dbReference type="WBParaSite" id="Hba_16188">
    <property type="protein sequence ID" value="Hba_16188"/>
    <property type="gene ID" value="Hba_16188"/>
</dbReference>
<sequence>MQATTSFNDLPIEMNEAILERLHAGCYKNARKVCRLWAELVDKIRIKIKWVFKSFLFNLLTFDHEWYYIM</sequence>
<dbReference type="InterPro" id="IPR001810">
    <property type="entry name" value="F-box_dom"/>
</dbReference>
<keyword evidence="2" id="KW-1185">Reference proteome</keyword>
<dbReference type="PROSITE" id="PS50181">
    <property type="entry name" value="FBOX"/>
    <property type="match status" value="1"/>
</dbReference>
<dbReference type="Gene3D" id="1.20.1280.50">
    <property type="match status" value="1"/>
</dbReference>
<dbReference type="Pfam" id="PF00646">
    <property type="entry name" value="F-box"/>
    <property type="match status" value="1"/>
</dbReference>
<evidence type="ECO:0000313" key="2">
    <source>
        <dbReference type="Proteomes" id="UP000095283"/>
    </source>
</evidence>
<evidence type="ECO:0000313" key="3">
    <source>
        <dbReference type="WBParaSite" id="Hba_16188"/>
    </source>
</evidence>
<dbReference type="SMART" id="SM00256">
    <property type="entry name" value="FBOX"/>
    <property type="match status" value="1"/>
</dbReference>
<dbReference type="AlphaFoldDB" id="A0A1I7XEV4"/>
<accession>A0A1I7XEV4</accession>
<dbReference type="SUPFAM" id="SSF81383">
    <property type="entry name" value="F-box domain"/>
    <property type="match status" value="1"/>
</dbReference>
<dbReference type="InterPro" id="IPR036047">
    <property type="entry name" value="F-box-like_dom_sf"/>
</dbReference>